<organism evidence="2 3">
    <name type="scientific">Vibrio agarivorans</name>
    <dbReference type="NCBI Taxonomy" id="153622"/>
    <lineage>
        <taxon>Bacteria</taxon>
        <taxon>Pseudomonadati</taxon>
        <taxon>Pseudomonadota</taxon>
        <taxon>Gammaproteobacteria</taxon>
        <taxon>Vibrionales</taxon>
        <taxon>Vibrionaceae</taxon>
        <taxon>Vibrio</taxon>
    </lineage>
</organism>
<dbReference type="RefSeq" id="WP_289964116.1">
    <property type="nucleotide sequence ID" value="NZ_JAUEOZ010000003.1"/>
</dbReference>
<reference evidence="2" key="1">
    <citation type="submission" date="2024-05" db="EMBL/GenBank/DDBJ databases">
        <title>Genome Sequences of Four Agar- Degrading Marine Bacteria.</title>
        <authorList>
            <person name="Phillips E.K."/>
            <person name="Shaffer J.C."/>
            <person name="Henson M.W."/>
            <person name="Temperton B."/>
            <person name="Thrash C.J."/>
            <person name="Martin M.O."/>
        </authorList>
    </citation>
    <scope>NUCLEOTIDE SEQUENCE</scope>
    <source>
        <strain evidence="2">EKP203</strain>
    </source>
</reference>
<dbReference type="Pfam" id="PF14348">
    <property type="entry name" value="DtrJ-like"/>
    <property type="match status" value="1"/>
</dbReference>
<feature type="transmembrane region" description="Helical" evidence="1">
    <location>
        <begin position="21"/>
        <end position="53"/>
    </location>
</feature>
<dbReference type="EMBL" id="JAUEOZ010000003">
    <property type="protein sequence ID" value="MDN2483935.1"/>
    <property type="molecule type" value="Genomic_DNA"/>
</dbReference>
<protein>
    <submittedName>
        <fullName evidence="2">DUF4400 domain-containing protein</fullName>
    </submittedName>
</protein>
<keyword evidence="3" id="KW-1185">Reference proteome</keyword>
<sequence>MSQSTNDAPKQQEKPKKKISIPLITFILTFTLKYLGIFVGAGFTCLVIEYVIYGWETLNGIQSLDRSFENFSVAIGATDHLGKWIDVQGIYEIVVTWLTEQMSYLFQLFSNMGSVSNTMSRAVDHYRDLSVNNVQPVEVAESITTEVLYIWLLSTLTWFIKLLTLTSYLPLYILVAASGLIDGMVERKKRMYTGVPDSSDRTEWWYRKARLVSLTVMFTYFVLPHSWHPALFFIPSVLLSAYVVRKLAMNFKVYW</sequence>
<dbReference type="Proteomes" id="UP001169719">
    <property type="component" value="Unassembled WGS sequence"/>
</dbReference>
<keyword evidence="1" id="KW-0812">Transmembrane</keyword>
<accession>A0ABT7Y7K8</accession>
<proteinExistence type="predicted"/>
<keyword evidence="1" id="KW-1133">Transmembrane helix</keyword>
<name>A0ABT7Y7K8_9VIBR</name>
<evidence type="ECO:0000313" key="2">
    <source>
        <dbReference type="EMBL" id="MDN2483935.1"/>
    </source>
</evidence>
<dbReference type="InterPro" id="IPR022266">
    <property type="entry name" value="DtrJ-like"/>
</dbReference>
<feature type="transmembrane region" description="Helical" evidence="1">
    <location>
        <begin position="158"/>
        <end position="185"/>
    </location>
</feature>
<keyword evidence="1" id="KW-0472">Membrane</keyword>
<comment type="caution">
    <text evidence="2">The sequence shown here is derived from an EMBL/GenBank/DDBJ whole genome shotgun (WGS) entry which is preliminary data.</text>
</comment>
<evidence type="ECO:0000313" key="3">
    <source>
        <dbReference type="Proteomes" id="UP001169719"/>
    </source>
</evidence>
<feature type="transmembrane region" description="Helical" evidence="1">
    <location>
        <begin position="205"/>
        <end position="223"/>
    </location>
</feature>
<evidence type="ECO:0000256" key="1">
    <source>
        <dbReference type="SAM" id="Phobius"/>
    </source>
</evidence>
<gene>
    <name evidence="2" type="ORF">QWJ08_21505</name>
</gene>